<proteinExistence type="predicted"/>
<dbReference type="AlphaFoldDB" id="H2XUJ5"/>
<feature type="domain" description="Sushi" evidence="6">
    <location>
        <begin position="157"/>
        <end position="214"/>
    </location>
</feature>
<dbReference type="Gene3D" id="2.10.70.10">
    <property type="entry name" value="Complement Module, domain 1"/>
    <property type="match status" value="3"/>
</dbReference>
<dbReference type="SMART" id="SM00032">
    <property type="entry name" value="CCP"/>
    <property type="match status" value="3"/>
</dbReference>
<dbReference type="PANTHER" id="PTHR45785:SF2">
    <property type="entry name" value="COMPLEMENT FACTOR H-RELATED"/>
    <property type="match status" value="1"/>
</dbReference>
<dbReference type="PANTHER" id="PTHR45785">
    <property type="entry name" value="COMPLEMENT FACTOR H-RELATED"/>
    <property type="match status" value="1"/>
</dbReference>
<protein>
    <recommendedName>
        <fullName evidence="6">Sushi domain-containing protein</fullName>
    </recommendedName>
</protein>
<dbReference type="InterPro" id="IPR051503">
    <property type="entry name" value="ComplSys_Reg/VirEntry_Med"/>
</dbReference>
<dbReference type="EMBL" id="EAAA01002343">
    <property type="status" value="NOT_ANNOTATED_CDS"/>
    <property type="molecule type" value="Genomic_DNA"/>
</dbReference>
<evidence type="ECO:0000256" key="4">
    <source>
        <dbReference type="ARBA" id="ARBA00023157"/>
    </source>
</evidence>
<organism evidence="7 8">
    <name type="scientific">Ciona intestinalis</name>
    <name type="common">Transparent sea squirt</name>
    <name type="synonym">Ascidia intestinalis</name>
    <dbReference type="NCBI Taxonomy" id="7719"/>
    <lineage>
        <taxon>Eukaryota</taxon>
        <taxon>Metazoa</taxon>
        <taxon>Chordata</taxon>
        <taxon>Tunicata</taxon>
        <taxon>Ascidiacea</taxon>
        <taxon>Phlebobranchia</taxon>
        <taxon>Cionidae</taxon>
        <taxon>Ciona</taxon>
    </lineage>
</organism>
<dbReference type="SUPFAM" id="SSF57535">
    <property type="entry name" value="Complement control module/SCR domain"/>
    <property type="match status" value="2"/>
</dbReference>
<dbReference type="PROSITE" id="PS50923">
    <property type="entry name" value="SUSHI"/>
    <property type="match status" value="2"/>
</dbReference>
<reference evidence="8" key="1">
    <citation type="journal article" date="2002" name="Science">
        <title>The draft genome of Ciona intestinalis: insights into chordate and vertebrate origins.</title>
        <authorList>
            <person name="Dehal P."/>
            <person name="Satou Y."/>
            <person name="Campbell R.K."/>
            <person name="Chapman J."/>
            <person name="Degnan B."/>
            <person name="De Tomaso A."/>
            <person name="Davidson B."/>
            <person name="Di Gregorio A."/>
            <person name="Gelpke M."/>
            <person name="Goodstein D.M."/>
            <person name="Harafuji N."/>
            <person name="Hastings K.E."/>
            <person name="Ho I."/>
            <person name="Hotta K."/>
            <person name="Huang W."/>
            <person name="Kawashima T."/>
            <person name="Lemaire P."/>
            <person name="Martinez D."/>
            <person name="Meinertzhagen I.A."/>
            <person name="Necula S."/>
            <person name="Nonaka M."/>
            <person name="Putnam N."/>
            <person name="Rash S."/>
            <person name="Saiga H."/>
            <person name="Satake M."/>
            <person name="Terry A."/>
            <person name="Yamada L."/>
            <person name="Wang H.G."/>
            <person name="Awazu S."/>
            <person name="Azumi K."/>
            <person name="Boore J."/>
            <person name="Branno M."/>
            <person name="Chin-Bow S."/>
            <person name="DeSantis R."/>
            <person name="Doyle S."/>
            <person name="Francino P."/>
            <person name="Keys D.N."/>
            <person name="Haga S."/>
            <person name="Hayashi H."/>
            <person name="Hino K."/>
            <person name="Imai K.S."/>
            <person name="Inaba K."/>
            <person name="Kano S."/>
            <person name="Kobayashi K."/>
            <person name="Kobayashi M."/>
            <person name="Lee B.I."/>
            <person name="Makabe K.W."/>
            <person name="Manohar C."/>
            <person name="Matassi G."/>
            <person name="Medina M."/>
            <person name="Mochizuki Y."/>
            <person name="Mount S."/>
            <person name="Morishita T."/>
            <person name="Miura S."/>
            <person name="Nakayama A."/>
            <person name="Nishizaka S."/>
            <person name="Nomoto H."/>
            <person name="Ohta F."/>
            <person name="Oishi K."/>
            <person name="Rigoutsos I."/>
            <person name="Sano M."/>
            <person name="Sasaki A."/>
            <person name="Sasakura Y."/>
            <person name="Shoguchi E."/>
            <person name="Shin-i T."/>
            <person name="Spagnuolo A."/>
            <person name="Stainier D."/>
            <person name="Suzuki M.M."/>
            <person name="Tassy O."/>
            <person name="Takatori N."/>
            <person name="Tokuoka M."/>
            <person name="Yagi K."/>
            <person name="Yoshizaki F."/>
            <person name="Wada S."/>
            <person name="Zhang C."/>
            <person name="Hyatt P.D."/>
            <person name="Larimer F."/>
            <person name="Detter C."/>
            <person name="Doggett N."/>
            <person name="Glavina T."/>
            <person name="Hawkins T."/>
            <person name="Richardson P."/>
            <person name="Lucas S."/>
            <person name="Kohara Y."/>
            <person name="Levine M."/>
            <person name="Satoh N."/>
            <person name="Rokhsar D.S."/>
        </authorList>
    </citation>
    <scope>NUCLEOTIDE SEQUENCE [LARGE SCALE GENOMIC DNA]</scope>
</reference>
<keyword evidence="3" id="KW-0732">Signal</keyword>
<dbReference type="OMA" id="YTCKANF"/>
<comment type="subcellular location">
    <subcellularLocation>
        <location evidence="1">Virion</location>
    </subcellularLocation>
</comment>
<dbReference type="Pfam" id="PF00084">
    <property type="entry name" value="Sushi"/>
    <property type="match status" value="2"/>
</dbReference>
<dbReference type="HOGENOM" id="CLU_1291529_0_0_1"/>
<dbReference type="Ensembl" id="ENSCINT00000031155.1">
    <property type="protein sequence ID" value="ENSCINP00000033329.1"/>
    <property type="gene ID" value="ENSCING00000020675.1"/>
</dbReference>
<comment type="caution">
    <text evidence="5">Lacks conserved residue(s) required for the propagation of feature annotation.</text>
</comment>
<keyword evidence="8" id="KW-1185">Reference proteome</keyword>
<evidence type="ECO:0000259" key="6">
    <source>
        <dbReference type="PROSITE" id="PS50923"/>
    </source>
</evidence>
<reference evidence="7" key="3">
    <citation type="submission" date="2025-08" db="UniProtKB">
        <authorList>
            <consortium name="Ensembl"/>
        </authorList>
    </citation>
    <scope>IDENTIFICATION</scope>
</reference>
<dbReference type="CDD" id="cd00033">
    <property type="entry name" value="CCP"/>
    <property type="match status" value="1"/>
</dbReference>
<dbReference type="GeneTree" id="ENSGT00730000112064"/>
<dbReference type="Proteomes" id="UP000008144">
    <property type="component" value="Chromosome 7"/>
</dbReference>
<reference evidence="7" key="4">
    <citation type="submission" date="2025-09" db="UniProtKB">
        <authorList>
            <consortium name="Ensembl"/>
        </authorList>
    </citation>
    <scope>IDENTIFICATION</scope>
</reference>
<evidence type="ECO:0000313" key="7">
    <source>
        <dbReference type="Ensembl" id="ENSCINP00000033329.1"/>
    </source>
</evidence>
<evidence type="ECO:0000256" key="2">
    <source>
        <dbReference type="ARBA" id="ARBA00022659"/>
    </source>
</evidence>
<feature type="domain" description="Sushi" evidence="6">
    <location>
        <begin position="71"/>
        <end position="142"/>
    </location>
</feature>
<sequence>ACSAAPTQSTNGQPPFYSPSGTTVGGITTYSSGTQAIYSCTGDFAFPASVSHTLTCNAGTWNLASAPQCTAVCSVAPSASSNGNPPTYSQAAVTISGNTKYRSQTTATYTCQSGYSLAASTSDTITCNAGTWSPSTPPMCLAVCNNAPAVPNANTVAPTYAPPAISGTTTYQSGTIGTYTCASGFDFPVGTTGVVTCGSVTAGLWNPNTAPVCT</sequence>
<reference evidence="7" key="2">
    <citation type="journal article" date="2008" name="Genome Biol.">
        <title>Improved genome assembly and evidence-based global gene model set for the chordate Ciona intestinalis: new insight into intron and operon populations.</title>
        <authorList>
            <person name="Satou Y."/>
            <person name="Mineta K."/>
            <person name="Ogasawara M."/>
            <person name="Sasakura Y."/>
            <person name="Shoguchi E."/>
            <person name="Ueno K."/>
            <person name="Yamada L."/>
            <person name="Matsumoto J."/>
            <person name="Wasserscheid J."/>
            <person name="Dewar K."/>
            <person name="Wiley G.B."/>
            <person name="Macmil S.L."/>
            <person name="Roe B.A."/>
            <person name="Zeller R.W."/>
            <person name="Hastings K.E."/>
            <person name="Lemaire P."/>
            <person name="Lindquist E."/>
            <person name="Endo T."/>
            <person name="Hotta K."/>
            <person name="Inaba K."/>
        </authorList>
    </citation>
    <scope>NUCLEOTIDE SEQUENCE [LARGE SCALE GENOMIC DNA]</scope>
    <source>
        <strain evidence="7">wild type</strain>
    </source>
</reference>
<keyword evidence="4" id="KW-1015">Disulfide bond</keyword>
<evidence type="ECO:0000256" key="3">
    <source>
        <dbReference type="ARBA" id="ARBA00022729"/>
    </source>
</evidence>
<evidence type="ECO:0000256" key="5">
    <source>
        <dbReference type="PROSITE-ProRule" id="PRU00302"/>
    </source>
</evidence>
<dbReference type="InterPro" id="IPR000436">
    <property type="entry name" value="Sushi_SCR_CCP_dom"/>
</dbReference>
<evidence type="ECO:0000256" key="1">
    <source>
        <dbReference type="ARBA" id="ARBA00004328"/>
    </source>
</evidence>
<dbReference type="InParanoid" id="H2XUJ5"/>
<dbReference type="InterPro" id="IPR035976">
    <property type="entry name" value="Sushi/SCR/CCP_sf"/>
</dbReference>
<keyword evidence="2 5" id="KW-0768">Sushi</keyword>
<evidence type="ECO:0000313" key="8">
    <source>
        <dbReference type="Proteomes" id="UP000008144"/>
    </source>
</evidence>
<accession>H2XUJ5</accession>
<name>H2XUJ5_CIOIN</name>